<gene>
    <name evidence="1" type="ORF">MTBPR1_20238</name>
</gene>
<dbReference type="InterPro" id="IPR007553">
    <property type="entry name" value="2-thiour_desulf"/>
</dbReference>
<name>A0A1C3RGH4_9PROT</name>
<evidence type="ECO:0000313" key="1">
    <source>
        <dbReference type="EMBL" id="SCA56390.1"/>
    </source>
</evidence>
<dbReference type="PANTHER" id="PTHR30087">
    <property type="entry name" value="INNER MEMBRANE PROTEIN"/>
    <property type="match status" value="1"/>
</dbReference>
<dbReference type="Proteomes" id="UP000231658">
    <property type="component" value="Unassembled WGS sequence"/>
</dbReference>
<dbReference type="Pfam" id="PF04463">
    <property type="entry name" value="2-thiour_desulf"/>
    <property type="match status" value="1"/>
</dbReference>
<dbReference type="EMBL" id="FLYE01000012">
    <property type="protein sequence ID" value="SCA56390.1"/>
    <property type="molecule type" value="Genomic_DNA"/>
</dbReference>
<keyword evidence="2" id="KW-1185">Reference proteome</keyword>
<dbReference type="STRING" id="1867952.MTBPR1_20238"/>
<protein>
    <submittedName>
        <fullName evidence="1">Uncharacterized protein</fullName>
    </submittedName>
</protein>
<accession>A0A1C3RGH4</accession>
<sequence>MRYDGGDQKIADPILAQWRAQDRLIVLCPEVAGGLSVPRKPCERDLKTGRIFSKDGEEFTAAFKRGAQEALKLVKKHHIGFALLKERSPSCGVNLIYDGHFTSTKIKGSGICASLLKENGVQVYSEEDIERLKEDLKALPE</sequence>
<dbReference type="PANTHER" id="PTHR30087:SF1">
    <property type="entry name" value="HYPOTHETICAL CYTOSOLIC PROTEIN"/>
    <property type="match status" value="1"/>
</dbReference>
<evidence type="ECO:0000313" key="2">
    <source>
        <dbReference type="Proteomes" id="UP000231658"/>
    </source>
</evidence>
<proteinExistence type="predicted"/>
<reference evidence="1 2" key="1">
    <citation type="submission" date="2016-07" db="EMBL/GenBank/DDBJ databases">
        <authorList>
            <person name="Lefevre C.T."/>
        </authorList>
    </citation>
    <scope>NUCLEOTIDE SEQUENCE [LARGE SCALE GENOMIC DNA]</scope>
    <source>
        <strain evidence="1">PR1</strain>
    </source>
</reference>
<organism evidence="1 2">
    <name type="scientific">Candidatus Terasakiella magnetica</name>
    <dbReference type="NCBI Taxonomy" id="1867952"/>
    <lineage>
        <taxon>Bacteria</taxon>
        <taxon>Pseudomonadati</taxon>
        <taxon>Pseudomonadota</taxon>
        <taxon>Alphaproteobacteria</taxon>
        <taxon>Rhodospirillales</taxon>
        <taxon>Terasakiellaceae</taxon>
        <taxon>Terasakiella</taxon>
    </lineage>
</organism>
<dbReference type="AlphaFoldDB" id="A0A1C3RGH4"/>